<evidence type="ECO:0000313" key="2">
    <source>
        <dbReference type="Proteomes" id="UP000184774"/>
    </source>
</evidence>
<organism evidence="1 2">
    <name type="scientific">Vibrio spartinae</name>
    <dbReference type="NCBI Taxonomy" id="1918945"/>
    <lineage>
        <taxon>Bacteria</taxon>
        <taxon>Pseudomonadati</taxon>
        <taxon>Pseudomonadota</taxon>
        <taxon>Gammaproteobacteria</taxon>
        <taxon>Vibrionales</taxon>
        <taxon>Vibrionaceae</taxon>
        <taxon>Vibrio</taxon>
    </lineage>
</organism>
<name>A0A1N6M5V0_9VIBR</name>
<dbReference type="EMBL" id="FSSB01000016">
    <property type="protein sequence ID" value="SIO94760.1"/>
    <property type="molecule type" value="Genomic_DNA"/>
</dbReference>
<sequence>MISIENLVCQIKDIVSNPIDSKSILSLDLYHKLQDVSEQIRLIKHSDYCVIEKFICEHQSLLSELDSLSLDYEMKCELAIAKMMGNSHRGTESKTGSSGINIGEFIEFYRQLFNAENDLLETKPRIMCHVGCGPMPSSALMWIRNSDVKIRAIDYDATAVKLAKCVFDNWRCKSDISEERVKFSCIAGEDFNYKGVDLIILSSSISNKSKLYQQIANTIDSPVQIIEREPNFLYEVNYLNQDMADITCKKMLSVGNVDLRLYSLSPQHKMQVM</sequence>
<dbReference type="AlphaFoldDB" id="A0A1N6M5V0"/>
<protein>
    <recommendedName>
        <fullName evidence="3">Nicotianamine synthase protein</fullName>
    </recommendedName>
</protein>
<dbReference type="InterPro" id="IPR029063">
    <property type="entry name" value="SAM-dependent_MTases_sf"/>
</dbReference>
<gene>
    <name evidence="1" type="ORF">VSP9026_02490</name>
</gene>
<dbReference type="SUPFAM" id="SSF53335">
    <property type="entry name" value="S-adenosyl-L-methionine-dependent methyltransferases"/>
    <property type="match status" value="1"/>
</dbReference>
<dbReference type="Proteomes" id="UP000184774">
    <property type="component" value="Unassembled WGS sequence"/>
</dbReference>
<accession>A0A1N6M5V0</accession>
<dbReference type="OrthoDB" id="3436080at2"/>
<dbReference type="Gene3D" id="3.40.50.150">
    <property type="entry name" value="Vaccinia Virus protein VP39"/>
    <property type="match status" value="1"/>
</dbReference>
<dbReference type="RefSeq" id="WP_074373282.1">
    <property type="nucleotide sequence ID" value="NZ_AP024907.1"/>
</dbReference>
<reference evidence="1 2" key="1">
    <citation type="submission" date="2016-12" db="EMBL/GenBank/DDBJ databases">
        <authorList>
            <person name="Song W.-J."/>
            <person name="Kurnit D.M."/>
        </authorList>
    </citation>
    <scope>NUCLEOTIDE SEQUENCE [LARGE SCALE GENOMIC DNA]</scope>
    <source>
        <strain evidence="1 2">CECT 9026</strain>
    </source>
</reference>
<evidence type="ECO:0008006" key="3">
    <source>
        <dbReference type="Google" id="ProtNLM"/>
    </source>
</evidence>
<proteinExistence type="predicted"/>
<evidence type="ECO:0000313" key="1">
    <source>
        <dbReference type="EMBL" id="SIO94760.1"/>
    </source>
</evidence>